<keyword evidence="3" id="KW-1185">Reference proteome</keyword>
<dbReference type="AlphaFoldDB" id="A0AAW1PRT9"/>
<feature type="compositionally biased region" description="Pro residues" evidence="1">
    <location>
        <begin position="235"/>
        <end position="248"/>
    </location>
</feature>
<feature type="compositionally biased region" description="Polar residues" evidence="1">
    <location>
        <begin position="118"/>
        <end position="145"/>
    </location>
</feature>
<accession>A0AAW1PRT9</accession>
<organism evidence="2 3">
    <name type="scientific">Symbiochloris irregularis</name>
    <dbReference type="NCBI Taxonomy" id="706552"/>
    <lineage>
        <taxon>Eukaryota</taxon>
        <taxon>Viridiplantae</taxon>
        <taxon>Chlorophyta</taxon>
        <taxon>core chlorophytes</taxon>
        <taxon>Trebouxiophyceae</taxon>
        <taxon>Trebouxiales</taxon>
        <taxon>Trebouxiaceae</taxon>
        <taxon>Symbiochloris</taxon>
    </lineage>
</organism>
<evidence type="ECO:0000313" key="3">
    <source>
        <dbReference type="Proteomes" id="UP001465755"/>
    </source>
</evidence>
<protein>
    <submittedName>
        <fullName evidence="2">Uncharacterized protein</fullName>
    </submittedName>
</protein>
<dbReference type="EMBL" id="JALJOQ010000007">
    <property type="protein sequence ID" value="KAK9812334.1"/>
    <property type="molecule type" value="Genomic_DNA"/>
</dbReference>
<proteinExistence type="predicted"/>
<feature type="compositionally biased region" description="Low complexity" evidence="1">
    <location>
        <begin position="63"/>
        <end position="73"/>
    </location>
</feature>
<evidence type="ECO:0000313" key="2">
    <source>
        <dbReference type="EMBL" id="KAK9812334.1"/>
    </source>
</evidence>
<comment type="caution">
    <text evidence="2">The sequence shown here is derived from an EMBL/GenBank/DDBJ whole genome shotgun (WGS) entry which is preliminary data.</text>
</comment>
<feature type="region of interest" description="Disordered" evidence="1">
    <location>
        <begin position="235"/>
        <end position="257"/>
    </location>
</feature>
<sequence length="257" mass="27668">MYKSQFSLQAPFVVVSWAWTPWHPTDALPRDAWPGTIDANSPPDKDFAWIRHPFMSKPATCLQQQQQQQQQQQHSGSGDQTCEPERAGPQLHAIPLTLPGPSAAIATSGGQAKAAQGRYTSGPPSQQEQTPLQRNPGSFGSNTVGAKTPVPRMAFWFTGQADALSIDGASSSPTISEAADRRRRASRHLNAFFRARPSNCNMSVRDRKGCSTEGKAVPITCGLPGEAHSADRVLPPPAWADDAPPMPERGPVAAWVA</sequence>
<gene>
    <name evidence="2" type="ORF">WJX73_003062</name>
</gene>
<reference evidence="2 3" key="1">
    <citation type="journal article" date="2024" name="Nat. Commun.">
        <title>Phylogenomics reveals the evolutionary origins of lichenization in chlorophyte algae.</title>
        <authorList>
            <person name="Puginier C."/>
            <person name="Libourel C."/>
            <person name="Otte J."/>
            <person name="Skaloud P."/>
            <person name="Haon M."/>
            <person name="Grisel S."/>
            <person name="Petersen M."/>
            <person name="Berrin J.G."/>
            <person name="Delaux P.M."/>
            <person name="Dal Grande F."/>
            <person name="Keller J."/>
        </authorList>
    </citation>
    <scope>NUCLEOTIDE SEQUENCE [LARGE SCALE GENOMIC DNA]</scope>
    <source>
        <strain evidence="2 3">SAG 2036</strain>
    </source>
</reference>
<name>A0AAW1PRT9_9CHLO</name>
<feature type="region of interest" description="Disordered" evidence="1">
    <location>
        <begin position="58"/>
        <end position="146"/>
    </location>
</feature>
<evidence type="ECO:0000256" key="1">
    <source>
        <dbReference type="SAM" id="MobiDB-lite"/>
    </source>
</evidence>
<dbReference type="Proteomes" id="UP001465755">
    <property type="component" value="Unassembled WGS sequence"/>
</dbReference>